<keyword evidence="10" id="KW-1185">Reference proteome</keyword>
<feature type="region of interest" description="Domain I" evidence="6">
    <location>
        <begin position="1"/>
        <end position="64"/>
    </location>
</feature>
<dbReference type="HAMAP" id="MF_00031">
    <property type="entry name" value="DNA_HJ_migration_RuvA"/>
    <property type="match status" value="1"/>
</dbReference>
<dbReference type="InterPro" id="IPR011114">
    <property type="entry name" value="RuvA_C"/>
</dbReference>
<comment type="caution">
    <text evidence="6">Lacks conserved residue(s) required for the propagation of feature annotation.</text>
</comment>
<evidence type="ECO:0000259" key="7">
    <source>
        <dbReference type="Pfam" id="PF01330"/>
    </source>
</evidence>
<evidence type="ECO:0000259" key="8">
    <source>
        <dbReference type="Pfam" id="PF07499"/>
    </source>
</evidence>
<comment type="function">
    <text evidence="6">The RuvA-RuvB-RuvC complex processes Holliday junction (HJ) DNA during genetic recombination and DNA repair, while the RuvA-RuvB complex plays an important role in the rescue of blocked DNA replication forks via replication fork reversal (RFR). RuvA specifically binds to HJ cruciform DNA, conferring on it an open structure. The RuvB hexamer acts as an ATP-dependent pump, pulling dsDNA into and through the RuvAB complex. HJ branch migration allows RuvC to scan DNA until it finds its consensus sequence, where it cleaves and resolves the cruciform DNA.</text>
</comment>
<feature type="domain" description="DNA helicase Holliday junction RuvA type" evidence="7">
    <location>
        <begin position="1"/>
        <end position="62"/>
    </location>
</feature>
<dbReference type="InterPro" id="IPR013849">
    <property type="entry name" value="DNA_helicase_Holl-junc_RuvA_I"/>
</dbReference>
<dbReference type="RefSeq" id="WP_183393373.1">
    <property type="nucleotide sequence ID" value="NZ_JACIDR010000001.1"/>
</dbReference>
<dbReference type="GO" id="GO:0006281">
    <property type="term" value="P:DNA repair"/>
    <property type="evidence" value="ECO:0007669"/>
    <property type="project" value="UniProtKB-UniRule"/>
</dbReference>
<dbReference type="Gene3D" id="1.10.8.10">
    <property type="entry name" value="DNA helicase RuvA subunit, C-terminal domain"/>
    <property type="match status" value="1"/>
</dbReference>
<keyword evidence="9" id="KW-0067">ATP-binding</keyword>
<dbReference type="Pfam" id="PF14520">
    <property type="entry name" value="HHH_5"/>
    <property type="match status" value="1"/>
</dbReference>
<dbReference type="Proteomes" id="UP000528964">
    <property type="component" value="Unassembled WGS sequence"/>
</dbReference>
<protein>
    <recommendedName>
        <fullName evidence="6">Holliday junction branch migration complex subunit RuvA</fullName>
    </recommendedName>
</protein>
<comment type="subunit">
    <text evidence="6">Homotetramer. Forms an RuvA(8)-RuvB(12)-Holliday junction (HJ) complex. HJ DNA is sandwiched between 2 RuvA tetramers; dsDNA enters through RuvA and exits via RuvB. An RuvB hexamer assembles on each DNA strand where it exits the tetramer. Each RuvB hexamer is contacted by two RuvA subunits (via domain III) on 2 adjacent RuvB subunits; this complex drives branch migration. In the full resolvosome a probable DNA-RuvA(4)-RuvB(12)-RuvC(2) complex forms which resolves the HJ.</text>
</comment>
<dbReference type="InterPro" id="IPR010994">
    <property type="entry name" value="RuvA_2-like"/>
</dbReference>
<dbReference type="GO" id="GO:0016787">
    <property type="term" value="F:hydrolase activity"/>
    <property type="evidence" value="ECO:0007669"/>
    <property type="project" value="UniProtKB-KW"/>
</dbReference>
<gene>
    <name evidence="6" type="primary">ruvA</name>
    <name evidence="9" type="ORF">GGR24_000127</name>
</gene>
<comment type="caution">
    <text evidence="9">The sequence shown here is derived from an EMBL/GenBank/DDBJ whole genome shotgun (WGS) entry which is preliminary data.</text>
</comment>
<name>A0A7W6GFB1_9HYPH</name>
<evidence type="ECO:0000256" key="1">
    <source>
        <dbReference type="ARBA" id="ARBA00022490"/>
    </source>
</evidence>
<keyword evidence="1 6" id="KW-0963">Cytoplasm</keyword>
<dbReference type="GO" id="GO:0009378">
    <property type="term" value="F:four-way junction helicase activity"/>
    <property type="evidence" value="ECO:0007669"/>
    <property type="project" value="InterPro"/>
</dbReference>
<evidence type="ECO:0000313" key="10">
    <source>
        <dbReference type="Proteomes" id="UP000528964"/>
    </source>
</evidence>
<dbReference type="GO" id="GO:0005524">
    <property type="term" value="F:ATP binding"/>
    <property type="evidence" value="ECO:0007669"/>
    <property type="project" value="InterPro"/>
</dbReference>
<accession>A0A7W6GFB1</accession>
<sequence length="205" mass="21465">MIGKLTGKVDSVGPDWVILDVGGVGYVVHCSSRTLGRLPKAGEIVRLSIETHVREDRIQLFGFMADLEREWFRLLNTVQGVGTKVALAVLSTLEASDLATAIALQDKAAVSRAPGVGPKVAVRIVTELKDRAPLFADVDPGLARFAGEVAEARGPRPARDAVSALVNLGYAAPQASAAIAAAMKAAGDDATTETLIRAGLKELAK</sequence>
<keyword evidence="5 6" id="KW-0234">DNA repair</keyword>
<organism evidence="9 10">
    <name type="scientific">Hansschlegelia beijingensis</name>
    <dbReference type="NCBI Taxonomy" id="1133344"/>
    <lineage>
        <taxon>Bacteria</taxon>
        <taxon>Pseudomonadati</taxon>
        <taxon>Pseudomonadota</taxon>
        <taxon>Alphaproteobacteria</taxon>
        <taxon>Hyphomicrobiales</taxon>
        <taxon>Methylopilaceae</taxon>
        <taxon>Hansschlegelia</taxon>
    </lineage>
</organism>
<dbReference type="GO" id="GO:0048476">
    <property type="term" value="C:Holliday junction resolvase complex"/>
    <property type="evidence" value="ECO:0007669"/>
    <property type="project" value="UniProtKB-UniRule"/>
</dbReference>
<keyword evidence="2 6" id="KW-0227">DNA damage</keyword>
<comment type="domain">
    <text evidence="6">Has three domains with a flexible linker between the domains II and III and assumes an 'L' shape. Domain III is highly mobile and contacts RuvB.</text>
</comment>
<dbReference type="SUPFAM" id="SSF50249">
    <property type="entry name" value="Nucleic acid-binding proteins"/>
    <property type="match status" value="1"/>
</dbReference>
<evidence type="ECO:0000256" key="2">
    <source>
        <dbReference type="ARBA" id="ARBA00022763"/>
    </source>
</evidence>
<dbReference type="GO" id="GO:0000400">
    <property type="term" value="F:four-way junction DNA binding"/>
    <property type="evidence" value="ECO:0007669"/>
    <property type="project" value="UniProtKB-UniRule"/>
</dbReference>
<dbReference type="Gene3D" id="1.10.150.20">
    <property type="entry name" value="5' to 3' exonuclease, C-terminal subdomain"/>
    <property type="match status" value="1"/>
</dbReference>
<evidence type="ECO:0000256" key="4">
    <source>
        <dbReference type="ARBA" id="ARBA00023172"/>
    </source>
</evidence>
<dbReference type="InterPro" id="IPR036267">
    <property type="entry name" value="RuvA_C_sf"/>
</dbReference>
<dbReference type="AlphaFoldDB" id="A0A7W6GFB1"/>
<feature type="domain" description="Holliday junction DNA helicase RuvA C-terminal" evidence="8">
    <location>
        <begin position="159"/>
        <end position="203"/>
    </location>
</feature>
<dbReference type="EMBL" id="JACIDR010000001">
    <property type="protein sequence ID" value="MBB3971494.1"/>
    <property type="molecule type" value="Genomic_DNA"/>
</dbReference>
<keyword evidence="9" id="KW-0378">Hydrolase</keyword>
<keyword evidence="4 6" id="KW-0233">DNA recombination</keyword>
<dbReference type="InterPro" id="IPR012340">
    <property type="entry name" value="NA-bd_OB-fold"/>
</dbReference>
<dbReference type="Pfam" id="PF07499">
    <property type="entry name" value="RuvA_C"/>
    <property type="match status" value="1"/>
</dbReference>
<evidence type="ECO:0000256" key="6">
    <source>
        <dbReference type="HAMAP-Rule" id="MF_00031"/>
    </source>
</evidence>
<comment type="subcellular location">
    <subcellularLocation>
        <location evidence="6">Cytoplasm</location>
    </subcellularLocation>
</comment>
<keyword evidence="9" id="KW-0347">Helicase</keyword>
<feature type="region of interest" description="Domain III" evidence="6">
    <location>
        <begin position="159"/>
        <end position="205"/>
    </location>
</feature>
<evidence type="ECO:0000313" key="9">
    <source>
        <dbReference type="EMBL" id="MBB3971494.1"/>
    </source>
</evidence>
<keyword evidence="9" id="KW-0547">Nucleotide-binding</keyword>
<dbReference type="SUPFAM" id="SSF47781">
    <property type="entry name" value="RuvA domain 2-like"/>
    <property type="match status" value="1"/>
</dbReference>
<dbReference type="Gene3D" id="2.40.50.140">
    <property type="entry name" value="Nucleic acid-binding proteins"/>
    <property type="match status" value="1"/>
</dbReference>
<dbReference type="GO" id="GO:0006310">
    <property type="term" value="P:DNA recombination"/>
    <property type="evidence" value="ECO:0007669"/>
    <property type="project" value="UniProtKB-UniRule"/>
</dbReference>
<dbReference type="InterPro" id="IPR000085">
    <property type="entry name" value="RuvA"/>
</dbReference>
<dbReference type="GO" id="GO:0005737">
    <property type="term" value="C:cytoplasm"/>
    <property type="evidence" value="ECO:0007669"/>
    <property type="project" value="UniProtKB-SubCell"/>
</dbReference>
<dbReference type="GO" id="GO:0009379">
    <property type="term" value="C:Holliday junction helicase complex"/>
    <property type="evidence" value="ECO:0007669"/>
    <property type="project" value="InterPro"/>
</dbReference>
<evidence type="ECO:0000256" key="5">
    <source>
        <dbReference type="ARBA" id="ARBA00023204"/>
    </source>
</evidence>
<keyword evidence="3 6" id="KW-0238">DNA-binding</keyword>
<comment type="similarity">
    <text evidence="6">Belongs to the RuvA family.</text>
</comment>
<reference evidence="9 10" key="1">
    <citation type="submission" date="2020-08" db="EMBL/GenBank/DDBJ databases">
        <title>Genomic Encyclopedia of Type Strains, Phase IV (KMG-IV): sequencing the most valuable type-strain genomes for metagenomic binning, comparative biology and taxonomic classification.</title>
        <authorList>
            <person name="Goeker M."/>
        </authorList>
    </citation>
    <scope>NUCLEOTIDE SEQUENCE [LARGE SCALE GENOMIC DNA]</scope>
    <source>
        <strain evidence="9 10">DSM 25481</strain>
    </source>
</reference>
<evidence type="ECO:0000256" key="3">
    <source>
        <dbReference type="ARBA" id="ARBA00023125"/>
    </source>
</evidence>
<proteinExistence type="inferred from homology"/>
<dbReference type="SUPFAM" id="SSF46929">
    <property type="entry name" value="DNA helicase RuvA subunit, C-terminal domain"/>
    <property type="match status" value="1"/>
</dbReference>
<dbReference type="Pfam" id="PF01330">
    <property type="entry name" value="RuvA_N"/>
    <property type="match status" value="1"/>
</dbReference>
<dbReference type="NCBIfam" id="TIGR00084">
    <property type="entry name" value="ruvA"/>
    <property type="match status" value="1"/>
</dbReference>